<evidence type="ECO:0000256" key="2">
    <source>
        <dbReference type="ARBA" id="ARBA00022475"/>
    </source>
</evidence>
<evidence type="ECO:0000256" key="4">
    <source>
        <dbReference type="ARBA" id="ARBA00022692"/>
    </source>
</evidence>
<feature type="transmembrane region" description="Helical" evidence="7">
    <location>
        <begin position="12"/>
        <end position="35"/>
    </location>
</feature>
<comment type="similarity">
    <text evidence="1">Belongs to the Lgt family.</text>
</comment>
<keyword evidence="3 8" id="KW-0808">Transferase</keyword>
<gene>
    <name evidence="8" type="ORF">SAMN05660909_00705</name>
</gene>
<name>A0A1H3Y5D5_9BACT</name>
<dbReference type="GO" id="GO:0005886">
    <property type="term" value="C:plasma membrane"/>
    <property type="evidence" value="ECO:0007669"/>
    <property type="project" value="InterPro"/>
</dbReference>
<dbReference type="Pfam" id="PF01790">
    <property type="entry name" value="LGT"/>
    <property type="match status" value="1"/>
</dbReference>
<dbReference type="InterPro" id="IPR001640">
    <property type="entry name" value="Lgt"/>
</dbReference>
<keyword evidence="4 7" id="KW-0812">Transmembrane</keyword>
<dbReference type="STRING" id="408074.SAMN05660909_00705"/>
<dbReference type="GO" id="GO:0008961">
    <property type="term" value="F:phosphatidylglycerol-prolipoprotein diacylglyceryl transferase activity"/>
    <property type="evidence" value="ECO:0007669"/>
    <property type="project" value="InterPro"/>
</dbReference>
<evidence type="ECO:0000313" key="9">
    <source>
        <dbReference type="Proteomes" id="UP000199656"/>
    </source>
</evidence>
<feature type="transmembrane region" description="Helical" evidence="7">
    <location>
        <begin position="195"/>
        <end position="212"/>
    </location>
</feature>
<feature type="transmembrane region" description="Helical" evidence="7">
    <location>
        <begin position="47"/>
        <end position="66"/>
    </location>
</feature>
<reference evidence="9" key="1">
    <citation type="submission" date="2016-10" db="EMBL/GenBank/DDBJ databases">
        <authorList>
            <person name="Varghese N."/>
            <person name="Submissions S."/>
        </authorList>
    </citation>
    <scope>NUCLEOTIDE SEQUENCE [LARGE SCALE GENOMIC DNA]</scope>
    <source>
        <strain evidence="9">DSM 23920</strain>
    </source>
</reference>
<dbReference type="EMBL" id="FNRL01000002">
    <property type="protein sequence ID" value="SEA06849.1"/>
    <property type="molecule type" value="Genomic_DNA"/>
</dbReference>
<feature type="transmembrane region" description="Helical" evidence="7">
    <location>
        <begin position="165"/>
        <end position="183"/>
    </location>
</feature>
<keyword evidence="5 7" id="KW-1133">Transmembrane helix</keyword>
<dbReference type="GO" id="GO:0042158">
    <property type="term" value="P:lipoprotein biosynthetic process"/>
    <property type="evidence" value="ECO:0007669"/>
    <property type="project" value="InterPro"/>
</dbReference>
<evidence type="ECO:0000256" key="1">
    <source>
        <dbReference type="ARBA" id="ARBA00007150"/>
    </source>
</evidence>
<evidence type="ECO:0000313" key="8">
    <source>
        <dbReference type="EMBL" id="SEA06849.1"/>
    </source>
</evidence>
<organism evidence="8 9">
    <name type="scientific">Chitinophaga terrae</name>
    <name type="common">ex Kim and Jung 2007</name>
    <dbReference type="NCBI Taxonomy" id="408074"/>
    <lineage>
        <taxon>Bacteria</taxon>
        <taxon>Pseudomonadati</taxon>
        <taxon>Bacteroidota</taxon>
        <taxon>Chitinophagia</taxon>
        <taxon>Chitinophagales</taxon>
        <taxon>Chitinophagaceae</taxon>
        <taxon>Chitinophaga</taxon>
    </lineage>
</organism>
<keyword evidence="6 7" id="KW-0472">Membrane</keyword>
<sequence length="252" mass="27987">MQFPVYINFLSLHLPLHAATETLGMFIGFRYFLYLRRKQGDYINSNNRIWIIIGAIFGALAGSRLLGALENPPAFFHAGNPLLYLYLNKTIVGGLLGGLIGVELTKKVIGEKTSSGDLFVSPLILAMIIGRIGCFSMGVYEETYGIATTLPWGLNLGDGVSRHPVALYEILFLVALWATIAFLQKSYSLENGARFKMFMIGYLAFRLLLDFIKPGYRYFAGLGSIQLACLAGLIYYAPSIIFPSRLIKKQYA</sequence>
<keyword evidence="8" id="KW-0449">Lipoprotein</keyword>
<evidence type="ECO:0000256" key="6">
    <source>
        <dbReference type="ARBA" id="ARBA00023136"/>
    </source>
</evidence>
<dbReference type="PANTHER" id="PTHR30589">
    <property type="entry name" value="PROLIPOPROTEIN DIACYLGLYCERYL TRANSFERASE"/>
    <property type="match status" value="1"/>
</dbReference>
<evidence type="ECO:0000256" key="5">
    <source>
        <dbReference type="ARBA" id="ARBA00022989"/>
    </source>
</evidence>
<feature type="transmembrane region" description="Helical" evidence="7">
    <location>
        <begin position="117"/>
        <end position="140"/>
    </location>
</feature>
<accession>A0A1H3Y5D5</accession>
<proteinExistence type="inferred from homology"/>
<dbReference type="RefSeq" id="WP_089758739.1">
    <property type="nucleotide sequence ID" value="NZ_BKAT01000022.1"/>
</dbReference>
<evidence type="ECO:0000256" key="3">
    <source>
        <dbReference type="ARBA" id="ARBA00022679"/>
    </source>
</evidence>
<dbReference type="Proteomes" id="UP000199656">
    <property type="component" value="Unassembled WGS sequence"/>
</dbReference>
<feature type="transmembrane region" description="Helical" evidence="7">
    <location>
        <begin position="218"/>
        <end position="242"/>
    </location>
</feature>
<dbReference type="OrthoDB" id="871140at2"/>
<feature type="transmembrane region" description="Helical" evidence="7">
    <location>
        <begin position="86"/>
        <end position="105"/>
    </location>
</feature>
<dbReference type="PANTHER" id="PTHR30589:SF0">
    <property type="entry name" value="PHOSPHATIDYLGLYCEROL--PROLIPOPROTEIN DIACYLGLYCERYL TRANSFERASE"/>
    <property type="match status" value="1"/>
</dbReference>
<keyword evidence="2" id="KW-1003">Cell membrane</keyword>
<evidence type="ECO:0000256" key="7">
    <source>
        <dbReference type="SAM" id="Phobius"/>
    </source>
</evidence>
<protein>
    <submittedName>
        <fullName evidence="8">Prolipoprotein diacylglyceryltransferase</fullName>
    </submittedName>
</protein>
<dbReference type="AlphaFoldDB" id="A0A1H3Y5D5"/>
<keyword evidence="9" id="KW-1185">Reference proteome</keyword>